<evidence type="ECO:0000313" key="2">
    <source>
        <dbReference type="Proteomes" id="UP000245283"/>
    </source>
</evidence>
<sequence length="256" mass="29495">MNLGSLLSPKRPVKMSLGAYENMMRVVDRSSYYPDMPRKSRRERVADNVRWWKEWGFVNECYNEYGLDVKDFRNQDDYVERWAVKRDRNSIHHGSINPKNHKNLVLDKVQFYSYLEKMLPGYTPTVRMVLVGNRLFFPMLEKKTSIGALRALPAGKYAVKPSRGTMGKRFFSFEKTPDKEFVMHGESVTARDVMREARGMRFLIQDFVEQHDAINRIAPNTLKTVGLGRADGALSSISTTGSRLPARKEATIDFAT</sequence>
<reference evidence="2" key="1">
    <citation type="submission" date="2018-05" db="EMBL/GenBank/DDBJ databases">
        <authorList>
            <person name="Li Y."/>
        </authorList>
    </citation>
    <scope>NUCLEOTIDE SEQUENCE [LARGE SCALE GENOMIC DNA]</scope>
    <source>
        <strain evidence="2">sk1b4</strain>
    </source>
</reference>
<dbReference type="Proteomes" id="UP000245283">
    <property type="component" value="Unassembled WGS sequence"/>
</dbReference>
<gene>
    <name evidence="1" type="ORF">DD236_03190</name>
</gene>
<dbReference type="AlphaFoldDB" id="A0A2V1KAB8"/>
<protein>
    <recommendedName>
        <fullName evidence="3">Alpha-L-glutamate ligase-related protein ATP-grasp domain-containing protein</fullName>
    </recommendedName>
</protein>
<keyword evidence="2" id="KW-1185">Reference proteome</keyword>
<evidence type="ECO:0008006" key="3">
    <source>
        <dbReference type="Google" id="ProtNLM"/>
    </source>
</evidence>
<accession>A0A2V1KAB8</accession>
<organism evidence="1 2">
    <name type="scientific">Ancrocorticia populi</name>
    <dbReference type="NCBI Taxonomy" id="2175228"/>
    <lineage>
        <taxon>Bacteria</taxon>
        <taxon>Bacillati</taxon>
        <taxon>Actinomycetota</taxon>
        <taxon>Actinomycetes</taxon>
        <taxon>Actinomycetales</taxon>
        <taxon>Actinomycetaceae</taxon>
        <taxon>Ancrocorticia</taxon>
    </lineage>
</organism>
<evidence type="ECO:0000313" key="1">
    <source>
        <dbReference type="EMBL" id="PWF27405.1"/>
    </source>
</evidence>
<name>A0A2V1KAB8_9ACTO</name>
<proteinExistence type="predicted"/>
<comment type="caution">
    <text evidence="1">The sequence shown here is derived from an EMBL/GenBank/DDBJ whole genome shotgun (WGS) entry which is preliminary data.</text>
</comment>
<dbReference type="EMBL" id="QETB01000001">
    <property type="protein sequence ID" value="PWF27405.1"/>
    <property type="molecule type" value="Genomic_DNA"/>
</dbReference>